<protein>
    <submittedName>
        <fullName evidence="1">Uncharacterized protein</fullName>
    </submittedName>
</protein>
<dbReference type="OrthoDB" id="3544523at2759"/>
<dbReference type="AlphaFoldDB" id="A0A2J6T6G4"/>
<dbReference type="InParanoid" id="A0A2J6T6G4"/>
<sequence>MVQQRAVRPIQRRMSKQAAELQQLRLKSTEDGAELKRLHYVLHDQTTKVNLQVLARQRMEKEKSAEIEKLMASLKANEAEAEKQKSIAYRQEMELGDLRKKVKQPAATINPTTANLVNKTLFAETLYGKEVLKMATIGFITPILSGFANLKGELTEHRWSPFVGSLFTELQEAVRRNSWEDICEIRDRMQTFAEAFDNYFMEKVEKAEKEIVEQCKTGLQHVLSRWCSDNRIC</sequence>
<accession>A0A2J6T6G4</accession>
<dbReference type="Proteomes" id="UP000235371">
    <property type="component" value="Unassembled WGS sequence"/>
</dbReference>
<keyword evidence="2" id="KW-1185">Reference proteome</keyword>
<reference evidence="1 2" key="1">
    <citation type="submission" date="2016-04" db="EMBL/GenBank/DDBJ databases">
        <title>A degradative enzymes factory behind the ericoid mycorrhizal symbiosis.</title>
        <authorList>
            <consortium name="DOE Joint Genome Institute"/>
            <person name="Martino E."/>
            <person name="Morin E."/>
            <person name="Grelet G."/>
            <person name="Kuo A."/>
            <person name="Kohler A."/>
            <person name="Daghino S."/>
            <person name="Barry K."/>
            <person name="Choi C."/>
            <person name="Cichocki N."/>
            <person name="Clum A."/>
            <person name="Copeland A."/>
            <person name="Hainaut M."/>
            <person name="Haridas S."/>
            <person name="Labutti K."/>
            <person name="Lindquist E."/>
            <person name="Lipzen A."/>
            <person name="Khouja H.-R."/>
            <person name="Murat C."/>
            <person name="Ohm R."/>
            <person name="Olson A."/>
            <person name="Spatafora J."/>
            <person name="Veneault-Fourrey C."/>
            <person name="Henrissat B."/>
            <person name="Grigoriev I."/>
            <person name="Martin F."/>
            <person name="Perotto S."/>
        </authorList>
    </citation>
    <scope>NUCLEOTIDE SEQUENCE [LARGE SCALE GENOMIC DNA]</scope>
    <source>
        <strain evidence="1 2">E</strain>
    </source>
</reference>
<dbReference type="EMBL" id="KZ613817">
    <property type="protein sequence ID" value="PMD58610.1"/>
    <property type="molecule type" value="Genomic_DNA"/>
</dbReference>
<evidence type="ECO:0000313" key="1">
    <source>
        <dbReference type="EMBL" id="PMD58610.1"/>
    </source>
</evidence>
<organism evidence="1 2">
    <name type="scientific">Hyaloscypha bicolor E</name>
    <dbReference type="NCBI Taxonomy" id="1095630"/>
    <lineage>
        <taxon>Eukaryota</taxon>
        <taxon>Fungi</taxon>
        <taxon>Dikarya</taxon>
        <taxon>Ascomycota</taxon>
        <taxon>Pezizomycotina</taxon>
        <taxon>Leotiomycetes</taxon>
        <taxon>Helotiales</taxon>
        <taxon>Hyaloscyphaceae</taxon>
        <taxon>Hyaloscypha</taxon>
        <taxon>Hyaloscypha bicolor</taxon>
    </lineage>
</organism>
<dbReference type="GeneID" id="36580714"/>
<dbReference type="RefSeq" id="XP_024735514.1">
    <property type="nucleotide sequence ID" value="XM_024872634.1"/>
</dbReference>
<evidence type="ECO:0000313" key="2">
    <source>
        <dbReference type="Proteomes" id="UP000235371"/>
    </source>
</evidence>
<proteinExistence type="predicted"/>
<gene>
    <name evidence="1" type="ORF">K444DRAFT_413667</name>
</gene>
<name>A0A2J6T6G4_9HELO</name>